<protein>
    <recommendedName>
        <fullName evidence="4">Heterokaryon incompatibility domain-containing protein</fullName>
    </recommendedName>
</protein>
<name>A0ABY6UQU8_BIOOC</name>
<reference evidence="2 3" key="1">
    <citation type="submission" date="2019-06" db="EMBL/GenBank/DDBJ databases">
        <authorList>
            <person name="Broberg M."/>
        </authorList>
    </citation>
    <scope>NUCLEOTIDE SEQUENCE [LARGE SCALE GENOMIC DNA]</scope>
</reference>
<keyword evidence="3" id="KW-1185">Reference proteome</keyword>
<dbReference type="EMBL" id="CABFNS010000862">
    <property type="protein sequence ID" value="VUC33389.1"/>
    <property type="molecule type" value="Genomic_DNA"/>
</dbReference>
<feature type="compositionally biased region" description="Polar residues" evidence="1">
    <location>
        <begin position="13"/>
        <end position="24"/>
    </location>
</feature>
<organism evidence="2 3">
    <name type="scientific">Bionectria ochroleuca</name>
    <name type="common">Gliocladium roseum</name>
    <dbReference type="NCBI Taxonomy" id="29856"/>
    <lineage>
        <taxon>Eukaryota</taxon>
        <taxon>Fungi</taxon>
        <taxon>Dikarya</taxon>
        <taxon>Ascomycota</taxon>
        <taxon>Pezizomycotina</taxon>
        <taxon>Sordariomycetes</taxon>
        <taxon>Hypocreomycetidae</taxon>
        <taxon>Hypocreales</taxon>
        <taxon>Bionectriaceae</taxon>
        <taxon>Clonostachys</taxon>
    </lineage>
</organism>
<comment type="caution">
    <text evidence="2">The sequence shown here is derived from an EMBL/GenBank/DDBJ whole genome shotgun (WGS) entry which is preliminary data.</text>
</comment>
<evidence type="ECO:0008006" key="4">
    <source>
        <dbReference type="Google" id="ProtNLM"/>
    </source>
</evidence>
<evidence type="ECO:0000313" key="3">
    <source>
        <dbReference type="Proteomes" id="UP000766486"/>
    </source>
</evidence>
<sequence>MSPVRELYPAPSNLPNTSTFNSKPVPQVIARDNLFRWSAADSKRKRQKSTASQTSSEPTVCFHVGNESRETSQASFLSYVWNTGLDSNCASCGEPFHSGRDVPIRTIGLERNSPLRPSSVIDITQDPISPWNLRIFNRHFSCIKSNKVNYIPISHAWHESVAAAQDTHTESIEVARIVYQTPVKTLLALAEDSLDCEIWHDYLSVPQWRADVQKQLLLAIPEIYNYATQTVIHLDDVKAVHITNQAKSSPYNRFIVDFTTIIRSRWFDRMWVTLEYIRSKDVVILTEDYKICEHNARDLCLRLDALHSKWVKQRGNSEVTQEIWKQNTTLKRMNSWIDMEAWKNEEGMYRTLGWAIGILGHRQCRRTRDYFLALGKMLDFVPMKDPLILVEDRFQYFLSLATHALVLGDYTPLLFIPPSGEKRDDRAPWLRGYSTAGWKVWDLGRCHRKATYDSIIRNGRIQPTLETVGVIEWFEYHGFEGEAQLVVDHVLSKTVRAQGRDPKALCESMDRIFPLDERKGVNMNWKDTGQQDHAQIYDLHKIEGFLEEYASLLDGEGGQKATSKRLDIVKKITTALKLNKRGNYAGDSRLDMAAGEAGWFLREYGRAMEGICRVSCKICGRRSMFRITIWEELKPDAAQVYRIPGLLYDDTVPEGVGVVVQENRVLGKTMYATPACACSRLETVEFG</sequence>
<evidence type="ECO:0000313" key="2">
    <source>
        <dbReference type="EMBL" id="VUC33389.1"/>
    </source>
</evidence>
<evidence type="ECO:0000256" key="1">
    <source>
        <dbReference type="SAM" id="MobiDB-lite"/>
    </source>
</evidence>
<dbReference type="Proteomes" id="UP000766486">
    <property type="component" value="Unassembled WGS sequence"/>
</dbReference>
<gene>
    <name evidence="2" type="ORF">CLO192961_LOCUS346774</name>
</gene>
<proteinExistence type="predicted"/>
<feature type="region of interest" description="Disordered" evidence="1">
    <location>
        <begin position="1"/>
        <end position="25"/>
    </location>
</feature>
<accession>A0ABY6UQU8</accession>